<protein>
    <submittedName>
        <fullName evidence="6">Heat shock protein Hsp70 family protein</fullName>
    </submittedName>
</protein>
<feature type="region of interest" description="Disordered" evidence="5">
    <location>
        <begin position="103"/>
        <end position="243"/>
    </location>
</feature>
<dbReference type="GO" id="GO:0140662">
    <property type="term" value="F:ATP-dependent protein folding chaperone"/>
    <property type="evidence" value="ECO:0007669"/>
    <property type="project" value="InterPro"/>
</dbReference>
<evidence type="ECO:0000256" key="1">
    <source>
        <dbReference type="ARBA" id="ARBA00007381"/>
    </source>
</evidence>
<dbReference type="SUPFAM" id="SSF100920">
    <property type="entry name" value="Heat shock protein 70kD (HSP70), peptide-binding domain"/>
    <property type="match status" value="1"/>
</dbReference>
<comment type="similarity">
    <text evidence="1 4">Belongs to the heat shock protein 70 family.</text>
</comment>
<dbReference type="InterPro" id="IPR029047">
    <property type="entry name" value="HSP70_peptide-bd_sf"/>
</dbReference>
<dbReference type="EMBL" id="CP002271">
    <property type="protein sequence ID" value="ADO74227.1"/>
    <property type="molecule type" value="Genomic_DNA"/>
</dbReference>
<dbReference type="InterPro" id="IPR013126">
    <property type="entry name" value="Hsp_70_fam"/>
</dbReference>
<evidence type="ECO:0000256" key="4">
    <source>
        <dbReference type="RuleBase" id="RU003322"/>
    </source>
</evidence>
<evidence type="ECO:0000256" key="5">
    <source>
        <dbReference type="SAM" id="MobiDB-lite"/>
    </source>
</evidence>
<dbReference type="eggNOG" id="COG0443">
    <property type="taxonomic scope" value="Bacteria"/>
</dbReference>
<evidence type="ECO:0000256" key="2">
    <source>
        <dbReference type="ARBA" id="ARBA00022741"/>
    </source>
</evidence>
<dbReference type="Gene3D" id="2.40.10.220">
    <property type="entry name" value="predicted glycosyltransferase like domains"/>
    <property type="match status" value="1"/>
</dbReference>
<reference evidence="6 7" key="1">
    <citation type="journal article" date="2011" name="Mol. Biol. Evol.">
        <title>Comparative genomic analysis of fruiting body formation in Myxococcales.</title>
        <authorList>
            <person name="Huntley S."/>
            <person name="Hamann N."/>
            <person name="Wegener-Feldbrugge S."/>
            <person name="Treuner-Lange A."/>
            <person name="Kube M."/>
            <person name="Reinhardt R."/>
            <person name="Klages S."/>
            <person name="Muller R."/>
            <person name="Ronning C.M."/>
            <person name="Nierman W.C."/>
            <person name="Sogaard-Andersen L."/>
        </authorList>
    </citation>
    <scope>NUCLEOTIDE SEQUENCE [LARGE SCALE GENOMIC DNA]</scope>
    <source>
        <strain evidence="6 7">DW4/3-1</strain>
    </source>
</reference>
<evidence type="ECO:0000256" key="3">
    <source>
        <dbReference type="ARBA" id="ARBA00022840"/>
    </source>
</evidence>
<dbReference type="KEGG" id="sur:STAUR_6470"/>
<dbReference type="HOGENOM" id="CLU_005965_8_0_7"/>
<name>E3FK44_STIAD</name>
<dbReference type="Gene3D" id="3.30.420.40">
    <property type="match status" value="2"/>
</dbReference>
<dbReference type="STRING" id="378806.STAUR_6470"/>
<keyword evidence="2 4" id="KW-0547">Nucleotide-binding</keyword>
<dbReference type="OrthoDB" id="5483810at2"/>
<dbReference type="Gene3D" id="3.90.640.10">
    <property type="entry name" value="Actin, Chain A, domain 4"/>
    <property type="match status" value="1"/>
</dbReference>
<organism evidence="6 7">
    <name type="scientific">Stigmatella aurantiaca (strain DW4/3-1)</name>
    <dbReference type="NCBI Taxonomy" id="378806"/>
    <lineage>
        <taxon>Bacteria</taxon>
        <taxon>Pseudomonadati</taxon>
        <taxon>Myxococcota</taxon>
        <taxon>Myxococcia</taxon>
        <taxon>Myxococcales</taxon>
        <taxon>Cystobacterineae</taxon>
        <taxon>Archangiaceae</taxon>
        <taxon>Stigmatella</taxon>
    </lineage>
</organism>
<evidence type="ECO:0000313" key="7">
    <source>
        <dbReference type="Proteomes" id="UP000001351"/>
    </source>
</evidence>
<keyword evidence="3 4" id="KW-0067">ATP-binding</keyword>
<dbReference type="SUPFAM" id="SSF53067">
    <property type="entry name" value="Actin-like ATPase domain"/>
    <property type="match status" value="2"/>
</dbReference>
<dbReference type="Pfam" id="PF00012">
    <property type="entry name" value="HSP70"/>
    <property type="match status" value="1"/>
</dbReference>
<dbReference type="InterPro" id="IPR043129">
    <property type="entry name" value="ATPase_NBD"/>
</dbReference>
<dbReference type="PANTHER" id="PTHR19375">
    <property type="entry name" value="HEAT SHOCK PROTEIN 70KDA"/>
    <property type="match status" value="1"/>
</dbReference>
<dbReference type="NCBIfam" id="TIGR02266">
    <property type="entry name" value="gmx_TIGR02266"/>
    <property type="match status" value="1"/>
</dbReference>
<dbReference type="GO" id="GO:0005524">
    <property type="term" value="F:ATP binding"/>
    <property type="evidence" value="ECO:0007669"/>
    <property type="project" value="UniProtKB-KW"/>
</dbReference>
<gene>
    <name evidence="6" type="ordered locus">STAUR_6470</name>
</gene>
<dbReference type="InterPro" id="IPR018181">
    <property type="entry name" value="Heat_shock_70_CS"/>
</dbReference>
<evidence type="ECO:0000313" key="6">
    <source>
        <dbReference type="EMBL" id="ADO74227.1"/>
    </source>
</evidence>
<sequence length="782" mass="81203">MTVAPKLIPLRIRLPYTTDEEFIDKYGANVARGGVFIATRAPKEEGTALAFEFVLATGTRLLRGEGVVVKAQLDDSGGRAGMTVRFTKLDAPSKALLDKLVARRSGEPPPPPEASPPLTVPPPQAPAPPPPVPAVAPPPGLIRKATAPSAAPPRPAGPPPPAPSLGVPAPPPAPRPPVSAEPAPVALPAPPEVLPPAPTPPPEPSPPPEALPAPTPPPEPPRTEVPLPPSPEPARPGLDTKSRRRTLLDVPASLPVTPSVPEVVLGIDLGTTHSRVAVFHEGEPRLIPVGSTGVKGTPSVMGVTDAGDLLVGEAALAESARAPRHAATGLKRLLGLRASSPRLRGFVGLPLSLAADASGDASVELQGHVFPLGEFATQVLAELKAAASAFLGREATRAVLCVPAHFDARQRAALREAAERAGLTVQRMINASAAATLAYGHGRSMARKRVLVVDLGGGGLEVSVVQVTGDDLEAVTTGWDATLGGMDFDARIAEALLGELRDRGLPLPEHPLDWNPLRAAAETAKVALSEQEETSVPLAPGVTAPVSRERLEALTADLAHRVTEVTRQVLESSALTPQGLDAVVLVGGQSRAPLVRRRLEESLGVPVQADVDPLGAAALGAALLGRSLLEIESGKPGATLSDVLSVPLGVADRGGTLRRVFERNTRLPADKTLVLPVPPGPLSLALFQGTSLQASDSEYLGELRFTLDRAGEAEFHFSLSQDGILSLETTLPGAKRQPATLLSENLDDAGKEALFARSPLTSEPEARPSGLFSGLKKLFGKR</sequence>
<feature type="compositionally biased region" description="Pro residues" evidence="5">
    <location>
        <begin position="150"/>
        <end position="220"/>
    </location>
</feature>
<dbReference type="Gene3D" id="2.60.34.10">
    <property type="entry name" value="Substrate Binding Domain Of DNAk, Chain A, domain 1"/>
    <property type="match status" value="1"/>
</dbReference>
<dbReference type="RefSeq" id="WP_013377327.1">
    <property type="nucleotide sequence ID" value="NC_014623.1"/>
</dbReference>
<keyword evidence="7" id="KW-1185">Reference proteome</keyword>
<keyword evidence="6" id="KW-0346">Stress response</keyword>
<dbReference type="PRINTS" id="PR00301">
    <property type="entry name" value="HEATSHOCK70"/>
</dbReference>
<dbReference type="AlphaFoldDB" id="E3FK44"/>
<dbReference type="Proteomes" id="UP000001351">
    <property type="component" value="Chromosome"/>
</dbReference>
<dbReference type="PROSITE" id="PS00297">
    <property type="entry name" value="HSP70_1"/>
    <property type="match status" value="1"/>
</dbReference>
<feature type="compositionally biased region" description="Pro residues" evidence="5">
    <location>
        <begin position="107"/>
        <end position="140"/>
    </location>
</feature>
<dbReference type="InterPro" id="IPR011752">
    <property type="entry name" value="PilV_Myxo-type"/>
</dbReference>
<proteinExistence type="inferred from homology"/>
<accession>E3FK44</accession>